<sequence length="370" mass="41170">MSDADDQAMQEGTDPVVEKPFYDELSPEAQAQVEKLMRDLTENPAINCQFTFNWHGNEELASRAGLKIRLYGLLMREKWPSMSFEALKAITFHYDYEQALKDAAGADRSAPTPTKEAGGLSVGMMVRVADGVHLVMHESVALALASEDDEQSDWAQHVVRHELCHVADFAFKRALIAKHPDKCTYSGFESMMAPLAEAMWDEFFANAYSSGAWSDPRTFLDLLRDTVPQIHVDIVNAILDYRYNADLDGLLAIARPKVRFVAQCFGYAAGSLAAQGVTLEDGAPEEHAMLQRLGLLSAWDECVRVLEDLDRARPDWESVLDLTKLFPGCIALFAGFGLNYRPQGDGAYVDIPSTPETSPAQAMLRRMRLK</sequence>
<keyword evidence="3" id="KW-1185">Reference proteome</keyword>
<evidence type="ECO:0000256" key="1">
    <source>
        <dbReference type="SAM" id="MobiDB-lite"/>
    </source>
</evidence>
<dbReference type="EMBL" id="JACCEM010000007">
    <property type="protein sequence ID" value="NYT50412.1"/>
    <property type="molecule type" value="Genomic_DNA"/>
</dbReference>
<accession>A0A853G3J0</accession>
<dbReference type="AlphaFoldDB" id="A0A853G3J0"/>
<feature type="region of interest" description="Disordered" evidence="1">
    <location>
        <begin position="1"/>
        <end position="21"/>
    </location>
</feature>
<comment type="caution">
    <text evidence="2">The sequence shown here is derived from an EMBL/GenBank/DDBJ whole genome shotgun (WGS) entry which is preliminary data.</text>
</comment>
<proteinExistence type="predicted"/>
<reference evidence="2 3" key="1">
    <citation type="submission" date="2020-07" db="EMBL/GenBank/DDBJ databases">
        <title>Taxonomic revisions and descriptions of new bacterial species based on genomic comparisons in the high-G+C-content subgroup of the family Alcaligenaceae.</title>
        <authorList>
            <person name="Szabo A."/>
            <person name="Felfoldi T."/>
        </authorList>
    </citation>
    <scope>NUCLEOTIDE SEQUENCE [LARGE SCALE GENOMIC DNA]</scope>
    <source>
        <strain evidence="2 3">LMG 24012</strain>
    </source>
</reference>
<evidence type="ECO:0000313" key="3">
    <source>
        <dbReference type="Proteomes" id="UP000559809"/>
    </source>
</evidence>
<name>A0A853G3J0_9BURK</name>
<dbReference type="RefSeq" id="WP_180156325.1">
    <property type="nucleotide sequence ID" value="NZ_JACCEM010000007.1"/>
</dbReference>
<gene>
    <name evidence="2" type="ORF">H0A72_13925</name>
</gene>
<organism evidence="2 3">
    <name type="scientific">Parapusillimonas granuli</name>
    <dbReference type="NCBI Taxonomy" id="380911"/>
    <lineage>
        <taxon>Bacteria</taxon>
        <taxon>Pseudomonadati</taxon>
        <taxon>Pseudomonadota</taxon>
        <taxon>Betaproteobacteria</taxon>
        <taxon>Burkholderiales</taxon>
        <taxon>Alcaligenaceae</taxon>
        <taxon>Parapusillimonas</taxon>
    </lineage>
</organism>
<evidence type="ECO:0000313" key="2">
    <source>
        <dbReference type="EMBL" id="NYT50412.1"/>
    </source>
</evidence>
<protein>
    <submittedName>
        <fullName evidence="2">Uncharacterized protein</fullName>
    </submittedName>
</protein>
<dbReference type="Proteomes" id="UP000559809">
    <property type="component" value="Unassembled WGS sequence"/>
</dbReference>